<evidence type="ECO:0000259" key="1">
    <source>
        <dbReference type="Pfam" id="PF13474"/>
    </source>
</evidence>
<dbReference type="InterPro" id="IPR011944">
    <property type="entry name" value="Steroid_delta5-4_isomerase"/>
</dbReference>
<dbReference type="NCBIfam" id="TIGR02246">
    <property type="entry name" value="SgcJ/EcaC family oxidoreductase"/>
    <property type="match status" value="1"/>
</dbReference>
<dbReference type="RefSeq" id="WP_240712963.1">
    <property type="nucleotide sequence ID" value="NZ_JAKVTV010000002.1"/>
</dbReference>
<dbReference type="Proteomes" id="UP001139226">
    <property type="component" value="Unassembled WGS sequence"/>
</dbReference>
<dbReference type="InterPro" id="IPR037401">
    <property type="entry name" value="SnoaL-like"/>
</dbReference>
<reference evidence="2" key="1">
    <citation type="submission" date="2022-03" db="EMBL/GenBank/DDBJ databases">
        <title>Gramella crocea sp. nov., isolated from activated sludge of a seafood processing plant.</title>
        <authorList>
            <person name="Zhang X."/>
        </authorList>
    </citation>
    <scope>NUCLEOTIDE SEQUENCE</scope>
    <source>
        <strain evidence="2">YJ019</strain>
    </source>
</reference>
<protein>
    <submittedName>
        <fullName evidence="2">Nuclear transport factor 2 family protein</fullName>
    </submittedName>
</protein>
<dbReference type="AlphaFoldDB" id="A0A9X2AB59"/>
<accession>A0A9X2AB59</accession>
<dbReference type="Gene3D" id="3.10.450.50">
    <property type="match status" value="1"/>
</dbReference>
<evidence type="ECO:0000313" key="3">
    <source>
        <dbReference type="Proteomes" id="UP001139226"/>
    </source>
</evidence>
<organism evidence="2 3">
    <name type="scientific">Christiangramia lutea</name>
    <dbReference type="NCBI Taxonomy" id="1607951"/>
    <lineage>
        <taxon>Bacteria</taxon>
        <taxon>Pseudomonadati</taxon>
        <taxon>Bacteroidota</taxon>
        <taxon>Flavobacteriia</taxon>
        <taxon>Flavobacteriales</taxon>
        <taxon>Flavobacteriaceae</taxon>
        <taxon>Christiangramia</taxon>
    </lineage>
</organism>
<dbReference type="EMBL" id="JAKVTV010000002">
    <property type="protein sequence ID" value="MCH4822808.1"/>
    <property type="molecule type" value="Genomic_DNA"/>
</dbReference>
<name>A0A9X2AB59_9FLAO</name>
<evidence type="ECO:0000313" key="2">
    <source>
        <dbReference type="EMBL" id="MCH4822808.1"/>
    </source>
</evidence>
<dbReference type="SUPFAM" id="SSF54427">
    <property type="entry name" value="NTF2-like"/>
    <property type="match status" value="1"/>
</dbReference>
<sequence length="143" mass="16468">MKSLLLTIIGLFVIVNAVNSQTVYKNLQDLRDAYVEALKNSDTETILNLYSDDASIHSVDGKLVNGSNEIRSLYNDFFKNSKATIEFKNVSEDKLSDDIFFYHDKVFLNIEGDENTRDIEVVNIAQRVDGKWRVIKSYRWPKP</sequence>
<keyword evidence="3" id="KW-1185">Reference proteome</keyword>
<dbReference type="Pfam" id="PF13474">
    <property type="entry name" value="SnoaL_3"/>
    <property type="match status" value="1"/>
</dbReference>
<dbReference type="InterPro" id="IPR032710">
    <property type="entry name" value="NTF2-like_dom_sf"/>
</dbReference>
<feature type="domain" description="SnoaL-like" evidence="1">
    <location>
        <begin position="30"/>
        <end position="135"/>
    </location>
</feature>
<gene>
    <name evidence="2" type="ORF">ML462_06450</name>
</gene>
<proteinExistence type="predicted"/>
<comment type="caution">
    <text evidence="2">The sequence shown here is derived from an EMBL/GenBank/DDBJ whole genome shotgun (WGS) entry which is preliminary data.</text>
</comment>